<feature type="region of interest" description="Disordered" evidence="1">
    <location>
        <begin position="235"/>
        <end position="278"/>
    </location>
</feature>
<feature type="compositionally biased region" description="Basic and acidic residues" evidence="1">
    <location>
        <begin position="267"/>
        <end position="278"/>
    </location>
</feature>
<sequence length="390" mass="43664">MENEDALQSGGMPTIDAKDFSLPEVDVAKSEASSGYGFLPQLPRSLNLFPFFGRYTNVIPEETDGQKQCLTYPRTDAVSTQVYSNIQSSAGPKDNLITEVKKLGLTAQAPQVDSEIHKFEPYWVEVGPKNRHYDTRRQSAGNVSNVKHRNDKDHSDDKKTNVNIQDDLSLIEKEKKKISEPVVSSHDDLVDFRKVVMVPPKTGTESALESTMFAAVSRRGRIFRKYELTASEDNPEFSRGQLFGSNKGLGHRRSSSTSNIPQLEGEIWTKDGDLNKSHSTENKIQSFQDNVEQKSSGLRRTSSTGALQRLETEHSFKDDQLVEYHKEGKTGSEIKRHESTNSTDSKGVSYDASAVKNKLHSIGKKTVELATTSKVRQNKRERNMFAPTSF</sequence>
<evidence type="ECO:0000313" key="3">
    <source>
        <dbReference type="Proteomes" id="UP000596742"/>
    </source>
</evidence>
<evidence type="ECO:0000313" key="2">
    <source>
        <dbReference type="EMBL" id="VDI51263.1"/>
    </source>
</evidence>
<feature type="region of interest" description="Disordered" evidence="1">
    <location>
        <begin position="327"/>
        <end position="349"/>
    </location>
</feature>
<name>A0A8B6FLQ7_MYTGA</name>
<dbReference type="OrthoDB" id="6075701at2759"/>
<dbReference type="EMBL" id="UYJE01007038">
    <property type="protein sequence ID" value="VDI51263.1"/>
    <property type="molecule type" value="Genomic_DNA"/>
</dbReference>
<dbReference type="Proteomes" id="UP000596742">
    <property type="component" value="Unassembled WGS sequence"/>
</dbReference>
<keyword evidence="3" id="KW-1185">Reference proteome</keyword>
<proteinExistence type="predicted"/>
<gene>
    <name evidence="2" type="ORF">MGAL_10B064211</name>
</gene>
<comment type="caution">
    <text evidence="2">The sequence shown here is derived from an EMBL/GenBank/DDBJ whole genome shotgun (WGS) entry which is preliminary data.</text>
</comment>
<feature type="region of interest" description="Disordered" evidence="1">
    <location>
        <begin position="133"/>
        <end position="162"/>
    </location>
</feature>
<organism evidence="2 3">
    <name type="scientific">Mytilus galloprovincialis</name>
    <name type="common">Mediterranean mussel</name>
    <dbReference type="NCBI Taxonomy" id="29158"/>
    <lineage>
        <taxon>Eukaryota</taxon>
        <taxon>Metazoa</taxon>
        <taxon>Spiralia</taxon>
        <taxon>Lophotrochozoa</taxon>
        <taxon>Mollusca</taxon>
        <taxon>Bivalvia</taxon>
        <taxon>Autobranchia</taxon>
        <taxon>Pteriomorphia</taxon>
        <taxon>Mytilida</taxon>
        <taxon>Mytiloidea</taxon>
        <taxon>Mytilidae</taxon>
        <taxon>Mytilinae</taxon>
        <taxon>Mytilus</taxon>
    </lineage>
</organism>
<evidence type="ECO:0000256" key="1">
    <source>
        <dbReference type="SAM" id="MobiDB-lite"/>
    </source>
</evidence>
<feature type="compositionally biased region" description="Basic and acidic residues" evidence="1">
    <location>
        <begin position="327"/>
        <end position="339"/>
    </location>
</feature>
<protein>
    <submittedName>
        <fullName evidence="2">Uncharacterized protein</fullName>
    </submittedName>
</protein>
<accession>A0A8B6FLQ7</accession>
<reference evidence="2" key="1">
    <citation type="submission" date="2018-11" db="EMBL/GenBank/DDBJ databases">
        <authorList>
            <person name="Alioto T."/>
            <person name="Alioto T."/>
        </authorList>
    </citation>
    <scope>NUCLEOTIDE SEQUENCE</scope>
</reference>
<dbReference type="AlphaFoldDB" id="A0A8B6FLQ7"/>
<feature type="compositionally biased region" description="Basic and acidic residues" evidence="1">
    <location>
        <begin position="148"/>
        <end position="160"/>
    </location>
</feature>